<evidence type="ECO:0000256" key="6">
    <source>
        <dbReference type="ARBA" id="ARBA00022695"/>
    </source>
</evidence>
<evidence type="ECO:0000256" key="7">
    <source>
        <dbReference type="ARBA" id="ARBA00022741"/>
    </source>
</evidence>
<dbReference type="Proteomes" id="UP001429580">
    <property type="component" value="Unassembled WGS sequence"/>
</dbReference>
<evidence type="ECO:0000256" key="1">
    <source>
        <dbReference type="ARBA" id="ARBA00002324"/>
    </source>
</evidence>
<keyword evidence="4 11" id="KW-0662">Pyridine nucleotide biosynthesis</keyword>
<evidence type="ECO:0000256" key="2">
    <source>
        <dbReference type="ARBA" id="ARBA00005019"/>
    </source>
</evidence>
<evidence type="ECO:0000256" key="10">
    <source>
        <dbReference type="ARBA" id="ARBA00048721"/>
    </source>
</evidence>
<keyword evidence="6 11" id="KW-0548">Nucleotidyltransferase</keyword>
<dbReference type="PANTHER" id="PTHR39321">
    <property type="entry name" value="NICOTINATE-NUCLEOTIDE ADENYLYLTRANSFERASE-RELATED"/>
    <property type="match status" value="1"/>
</dbReference>
<keyword evidence="14" id="KW-1185">Reference proteome</keyword>
<name>A0ABX0V074_9HYPH</name>
<evidence type="ECO:0000256" key="9">
    <source>
        <dbReference type="ARBA" id="ARBA00023027"/>
    </source>
</evidence>
<evidence type="ECO:0000313" key="14">
    <source>
        <dbReference type="Proteomes" id="UP001429580"/>
    </source>
</evidence>
<dbReference type="EMBL" id="JAASQI010000005">
    <property type="protein sequence ID" value="NIJ58608.1"/>
    <property type="molecule type" value="Genomic_DNA"/>
</dbReference>
<dbReference type="Pfam" id="PF01467">
    <property type="entry name" value="CTP_transf_like"/>
    <property type="match status" value="1"/>
</dbReference>
<keyword evidence="9 11" id="KW-0520">NAD</keyword>
<dbReference type="InterPro" id="IPR005248">
    <property type="entry name" value="NadD/NMNAT"/>
</dbReference>
<keyword evidence="8 11" id="KW-0067">ATP-binding</keyword>
<evidence type="ECO:0000256" key="11">
    <source>
        <dbReference type="HAMAP-Rule" id="MF_00244"/>
    </source>
</evidence>
<dbReference type="Gene3D" id="3.40.50.620">
    <property type="entry name" value="HUPs"/>
    <property type="match status" value="1"/>
</dbReference>
<dbReference type="NCBIfam" id="NF000843">
    <property type="entry name" value="PRK00071.2-2"/>
    <property type="match status" value="1"/>
</dbReference>
<feature type="domain" description="Cytidyltransferase-like" evidence="12">
    <location>
        <begin position="59"/>
        <end position="238"/>
    </location>
</feature>
<sequence>MRSEAGSCFIEEGEDAPPGVARIDATGAPGSSGITVLRNLPKRHSPSLPPHAPGLRIGLFGGSFNPPHAGHRLASLVALKHLRLDRVWWIVTPGNPLKDNTALPPLAERMAAARALTRHARIDITGFEAEIETQFTYDTIAWLTRRCPQVDFVWIMGADNLAGFHRWQRWRDIARLVPLAIIDRPGSTLKAARSRAAIALARYRFAEKDAGLLSRGDVPGWVFLHGPRSPLSSTMLRAAGNTIAAP</sequence>
<dbReference type="InterPro" id="IPR014729">
    <property type="entry name" value="Rossmann-like_a/b/a_fold"/>
</dbReference>
<evidence type="ECO:0000256" key="3">
    <source>
        <dbReference type="ARBA" id="ARBA00009014"/>
    </source>
</evidence>
<keyword evidence="5 11" id="KW-0808">Transferase</keyword>
<evidence type="ECO:0000256" key="8">
    <source>
        <dbReference type="ARBA" id="ARBA00022840"/>
    </source>
</evidence>
<dbReference type="HAMAP" id="MF_00244">
    <property type="entry name" value="NaMN_adenylyltr"/>
    <property type="match status" value="1"/>
</dbReference>
<dbReference type="PANTHER" id="PTHR39321:SF3">
    <property type="entry name" value="PHOSPHOPANTETHEINE ADENYLYLTRANSFERASE"/>
    <property type="match status" value="1"/>
</dbReference>
<comment type="catalytic activity">
    <reaction evidence="10 11">
        <text>nicotinate beta-D-ribonucleotide + ATP + H(+) = deamido-NAD(+) + diphosphate</text>
        <dbReference type="Rhea" id="RHEA:22860"/>
        <dbReference type="ChEBI" id="CHEBI:15378"/>
        <dbReference type="ChEBI" id="CHEBI:30616"/>
        <dbReference type="ChEBI" id="CHEBI:33019"/>
        <dbReference type="ChEBI" id="CHEBI:57502"/>
        <dbReference type="ChEBI" id="CHEBI:58437"/>
        <dbReference type="EC" id="2.7.7.18"/>
    </reaction>
</comment>
<keyword evidence="7 11" id="KW-0547">Nucleotide-binding</keyword>
<dbReference type="CDD" id="cd02165">
    <property type="entry name" value="NMNAT"/>
    <property type="match status" value="1"/>
</dbReference>
<proteinExistence type="inferred from homology"/>
<comment type="pathway">
    <text evidence="2 11">Cofactor biosynthesis; NAD(+) biosynthesis; deamido-NAD(+) from nicotinate D-ribonucleotide: step 1/1.</text>
</comment>
<dbReference type="SUPFAM" id="SSF52374">
    <property type="entry name" value="Nucleotidylyl transferase"/>
    <property type="match status" value="1"/>
</dbReference>
<dbReference type="GO" id="GO:0004515">
    <property type="term" value="F:nicotinate-nucleotide adenylyltransferase activity"/>
    <property type="evidence" value="ECO:0007669"/>
    <property type="project" value="UniProtKB-EC"/>
</dbReference>
<dbReference type="NCBIfam" id="NF000845">
    <property type="entry name" value="PRK00071.2-4"/>
    <property type="match status" value="1"/>
</dbReference>
<accession>A0ABX0V074</accession>
<evidence type="ECO:0000259" key="12">
    <source>
        <dbReference type="Pfam" id="PF01467"/>
    </source>
</evidence>
<comment type="similarity">
    <text evidence="3 11">Belongs to the NadD family.</text>
</comment>
<dbReference type="EC" id="2.7.7.18" evidence="11"/>
<evidence type="ECO:0000313" key="13">
    <source>
        <dbReference type="EMBL" id="NIJ58608.1"/>
    </source>
</evidence>
<gene>
    <name evidence="11" type="primary">nadD</name>
    <name evidence="13" type="ORF">FHS82_002456</name>
</gene>
<dbReference type="NCBIfam" id="TIGR00482">
    <property type="entry name" value="nicotinate (nicotinamide) nucleotide adenylyltransferase"/>
    <property type="match status" value="1"/>
</dbReference>
<reference evidence="13 14" key="1">
    <citation type="submission" date="2020-03" db="EMBL/GenBank/DDBJ databases">
        <title>Genomic Encyclopedia of Type Strains, Phase IV (KMG-IV): sequencing the most valuable type-strain genomes for metagenomic binning, comparative biology and taxonomic classification.</title>
        <authorList>
            <person name="Goeker M."/>
        </authorList>
    </citation>
    <scope>NUCLEOTIDE SEQUENCE [LARGE SCALE GENOMIC DNA]</scope>
    <source>
        <strain evidence="13 14">DSM 103870</strain>
    </source>
</reference>
<evidence type="ECO:0000256" key="5">
    <source>
        <dbReference type="ARBA" id="ARBA00022679"/>
    </source>
</evidence>
<protein>
    <recommendedName>
        <fullName evidence="11">Probable nicotinate-nucleotide adenylyltransferase</fullName>
        <ecNumber evidence="11">2.7.7.18</ecNumber>
    </recommendedName>
    <alternativeName>
        <fullName evidence="11">Deamido-NAD(+) diphosphorylase</fullName>
    </alternativeName>
    <alternativeName>
        <fullName evidence="11">Deamido-NAD(+) pyrophosphorylase</fullName>
    </alternativeName>
    <alternativeName>
        <fullName evidence="11">Nicotinate mononucleotide adenylyltransferase</fullName>
        <shortName evidence="11">NaMN adenylyltransferase</shortName>
    </alternativeName>
</protein>
<dbReference type="InterPro" id="IPR004821">
    <property type="entry name" value="Cyt_trans-like"/>
</dbReference>
<comment type="caution">
    <text evidence="13">The sequence shown here is derived from an EMBL/GenBank/DDBJ whole genome shotgun (WGS) entry which is preliminary data.</text>
</comment>
<evidence type="ECO:0000256" key="4">
    <source>
        <dbReference type="ARBA" id="ARBA00022642"/>
    </source>
</evidence>
<comment type="function">
    <text evidence="1 11">Catalyzes the reversible adenylation of nicotinate mononucleotide (NaMN) to nicotinic acid adenine dinucleotide (NaAD).</text>
</comment>
<organism evidence="13 14">
    <name type="scientific">Pseudochelatococcus lubricantis</name>
    <dbReference type="NCBI Taxonomy" id="1538102"/>
    <lineage>
        <taxon>Bacteria</taxon>
        <taxon>Pseudomonadati</taxon>
        <taxon>Pseudomonadota</taxon>
        <taxon>Alphaproteobacteria</taxon>
        <taxon>Hyphomicrobiales</taxon>
        <taxon>Chelatococcaceae</taxon>
        <taxon>Pseudochelatococcus</taxon>
    </lineage>
</organism>